<name>A0A0J8GS45_9ALTE</name>
<dbReference type="InterPro" id="IPR010653">
    <property type="entry name" value="NlpB/DapX"/>
</dbReference>
<protein>
    <recommendedName>
        <fullName evidence="3">Outer membrane protein assembly factor BamC</fullName>
    </recommendedName>
</protein>
<gene>
    <name evidence="1" type="ORF">XM47_16210</name>
</gene>
<dbReference type="Pfam" id="PF06804">
    <property type="entry name" value="Lipoprotein_18"/>
    <property type="match status" value="1"/>
</dbReference>
<reference evidence="1 2" key="1">
    <citation type="submission" date="2015-04" db="EMBL/GenBank/DDBJ databases">
        <title>Draft Genome Sequence of the Novel Agar-Digesting Marine Bacterium Q1.</title>
        <authorList>
            <person name="Li Y."/>
            <person name="Li D."/>
            <person name="Chen G."/>
            <person name="Du Z."/>
        </authorList>
    </citation>
    <scope>NUCLEOTIDE SEQUENCE [LARGE SCALE GENOMIC DNA]</scope>
    <source>
        <strain evidence="1 2">Q1</strain>
    </source>
</reference>
<keyword evidence="2" id="KW-1185">Reference proteome</keyword>
<dbReference type="RefSeq" id="WP_048694865.1">
    <property type="nucleotide sequence ID" value="NZ_KQ130503.1"/>
</dbReference>
<dbReference type="Gene3D" id="3.30.530.50">
    <property type="match status" value="1"/>
</dbReference>
<sequence length="362" mass="41340">MLKANLWFRSSCLVCVSAALISCAGKPKQADDSFEYLKAKPAKSIQVPAELDKIDVDSPFDIDLEAELAGNLGKNISIFPPRLIAPIVTASHIDEIDPRTSIWFEQTEHIDNLHQAIWNAVKGYLAKSEVKIEKFDEVNQVLESGWFVQQREFGWWLWSGKFDLERQKYRFKLEMKPHGRSGKLTVELIKREPLLEIYPDYDVADNQGLATEKLNAVAGHFEYRLRLDAENRRTQYVKGVTSNVGQAENGDPAIIIDASYEHSWIRVLEALDHYELILTDINKLQGRIYARVKSDNSGFWSGLFGSESKSFGLKKGDYVIELLRNGEQTHLIFNDITLDSLDKKQLEKIFPHIAERLAEDLE</sequence>
<proteinExistence type="predicted"/>
<accession>A0A0J8GS45</accession>
<evidence type="ECO:0008006" key="3">
    <source>
        <dbReference type="Google" id="ProtNLM"/>
    </source>
</evidence>
<evidence type="ECO:0000313" key="1">
    <source>
        <dbReference type="EMBL" id="KMT64124.1"/>
    </source>
</evidence>
<dbReference type="Proteomes" id="UP000037600">
    <property type="component" value="Unassembled WGS sequence"/>
</dbReference>
<evidence type="ECO:0000313" key="2">
    <source>
        <dbReference type="Proteomes" id="UP000037600"/>
    </source>
</evidence>
<dbReference type="Gene3D" id="3.30.310.170">
    <property type="entry name" value="Outer membrane protein assembly factor BamC"/>
    <property type="match status" value="1"/>
</dbReference>
<dbReference type="OrthoDB" id="5598420at2"/>
<dbReference type="AlphaFoldDB" id="A0A0J8GS45"/>
<dbReference type="InterPro" id="IPR042268">
    <property type="entry name" value="BamC_C"/>
</dbReference>
<comment type="caution">
    <text evidence="1">The sequence shown here is derived from an EMBL/GenBank/DDBJ whole genome shotgun (WGS) entry which is preliminary data.</text>
</comment>
<dbReference type="PROSITE" id="PS51257">
    <property type="entry name" value="PROKAR_LIPOPROTEIN"/>
    <property type="match status" value="1"/>
</dbReference>
<organism evidence="1 2">
    <name type="scientific">Catenovulum maritimum</name>
    <dbReference type="NCBI Taxonomy" id="1513271"/>
    <lineage>
        <taxon>Bacteria</taxon>
        <taxon>Pseudomonadati</taxon>
        <taxon>Pseudomonadota</taxon>
        <taxon>Gammaproteobacteria</taxon>
        <taxon>Alteromonadales</taxon>
        <taxon>Alteromonadaceae</taxon>
        <taxon>Catenovulum</taxon>
    </lineage>
</organism>
<dbReference type="STRING" id="1513271.XM47_16210"/>
<dbReference type="EMBL" id="LAZL01000031">
    <property type="protein sequence ID" value="KMT64124.1"/>
    <property type="molecule type" value="Genomic_DNA"/>
</dbReference>